<dbReference type="EMBL" id="HBFS01026513">
    <property type="protein sequence ID" value="CAD8924524.1"/>
    <property type="molecule type" value="Transcribed_RNA"/>
</dbReference>
<name>A0A7S1CPD9_9STRA</name>
<feature type="compositionally biased region" description="Low complexity" evidence="1">
    <location>
        <begin position="13"/>
        <end position="24"/>
    </location>
</feature>
<organism evidence="2">
    <name type="scientific">Bicosoecida sp. CB-2014</name>
    <dbReference type="NCBI Taxonomy" id="1486930"/>
    <lineage>
        <taxon>Eukaryota</taxon>
        <taxon>Sar</taxon>
        <taxon>Stramenopiles</taxon>
        <taxon>Bigyra</taxon>
        <taxon>Opalozoa</taxon>
        <taxon>Bicosoecida</taxon>
    </lineage>
</organism>
<sequence>MHRQQAGGGSGGVRSPSPVDVVARPGGGPRFGRRASARSMASQASAASLMRGPDGELRYRARSAASIEGEDAELVRRDLLGLKRRSGLGVAGSSIGHVELVAASFVPAVPKVRRELRLLRERLYDERAPLRGTWAKAFEPTDIGEVVRSRPPWARGELGDTAGTRDSDDSD</sequence>
<reference evidence="2" key="1">
    <citation type="submission" date="2021-01" db="EMBL/GenBank/DDBJ databases">
        <authorList>
            <person name="Corre E."/>
            <person name="Pelletier E."/>
            <person name="Niang G."/>
            <person name="Scheremetjew M."/>
            <person name="Finn R."/>
            <person name="Kale V."/>
            <person name="Holt S."/>
            <person name="Cochrane G."/>
            <person name="Meng A."/>
            <person name="Brown T."/>
            <person name="Cohen L."/>
        </authorList>
    </citation>
    <scope>NUCLEOTIDE SEQUENCE</scope>
    <source>
        <strain evidence="2">Ms1</strain>
    </source>
</reference>
<proteinExistence type="predicted"/>
<feature type="region of interest" description="Disordered" evidence="1">
    <location>
        <begin position="1"/>
        <end position="52"/>
    </location>
</feature>
<dbReference type="AlphaFoldDB" id="A0A7S1CPD9"/>
<gene>
    <name evidence="2" type="ORF">BSP0115_LOCUS17787</name>
</gene>
<evidence type="ECO:0000313" key="2">
    <source>
        <dbReference type="EMBL" id="CAD8924524.1"/>
    </source>
</evidence>
<feature type="compositionally biased region" description="Gly residues" evidence="1">
    <location>
        <begin position="1"/>
        <end position="12"/>
    </location>
</feature>
<feature type="region of interest" description="Disordered" evidence="1">
    <location>
        <begin position="148"/>
        <end position="171"/>
    </location>
</feature>
<evidence type="ECO:0000256" key="1">
    <source>
        <dbReference type="SAM" id="MobiDB-lite"/>
    </source>
</evidence>
<feature type="compositionally biased region" description="Low complexity" evidence="1">
    <location>
        <begin position="37"/>
        <end position="48"/>
    </location>
</feature>
<protein>
    <submittedName>
        <fullName evidence="2">Uncharacterized protein</fullName>
    </submittedName>
</protein>
<accession>A0A7S1CPD9</accession>